<sequence length="143" mass="15917">MSRLRVLLGTLLFLAASLAHASAEDFLGYWKNQDARGLVKFLQVKVERGKPMVRAYGRCQKNDCYWGGVEAMAFAPHERADLEKEANAVGAYFGDANAKGILILTPGSRRTLNVELFAQFPKSDLTNVHKRYTFVPAPELEGK</sequence>
<dbReference type="RefSeq" id="WP_135282700.1">
    <property type="nucleotide sequence ID" value="NZ_SRIO01000021.1"/>
</dbReference>
<feature type="chain" id="PRO_5021450698" description="DUF2147 domain-containing protein" evidence="1">
    <location>
        <begin position="22"/>
        <end position="143"/>
    </location>
</feature>
<reference evidence="2 3" key="1">
    <citation type="journal article" date="2019" name="ISME J.">
        <title>Candidatus Macondimonas diazotrophica, a novel gammaproteobacterial genus dominating crude-oil-contaminated coastal sediments.</title>
        <authorList>
            <person name="Karthikeyan S."/>
            <person name="Konstantinidis K."/>
        </authorList>
    </citation>
    <scope>NUCLEOTIDE SEQUENCE [LARGE SCALE GENOMIC DNA]</scope>
    <source>
        <strain evidence="2 3">KTK01</strain>
    </source>
</reference>
<evidence type="ECO:0000313" key="2">
    <source>
        <dbReference type="EMBL" id="TFZ81515.1"/>
    </source>
</evidence>
<evidence type="ECO:0000313" key="3">
    <source>
        <dbReference type="Proteomes" id="UP000297890"/>
    </source>
</evidence>
<proteinExistence type="predicted"/>
<comment type="caution">
    <text evidence="2">The sequence shown here is derived from an EMBL/GenBank/DDBJ whole genome shotgun (WGS) entry which is preliminary data.</text>
</comment>
<evidence type="ECO:0008006" key="4">
    <source>
        <dbReference type="Google" id="ProtNLM"/>
    </source>
</evidence>
<dbReference type="Proteomes" id="UP000297890">
    <property type="component" value="Unassembled WGS sequence"/>
</dbReference>
<keyword evidence="1" id="KW-0732">Signal</keyword>
<gene>
    <name evidence="2" type="ORF">E4680_12220</name>
</gene>
<dbReference type="OrthoDB" id="1491023at2"/>
<organism evidence="2 3">
    <name type="scientific">Candidatus Macondimonas diazotrophica</name>
    <dbReference type="NCBI Taxonomy" id="2305248"/>
    <lineage>
        <taxon>Bacteria</taxon>
        <taxon>Pseudomonadati</taxon>
        <taxon>Pseudomonadota</taxon>
        <taxon>Gammaproteobacteria</taxon>
        <taxon>Chromatiales</taxon>
        <taxon>Ectothiorhodospiraceae</taxon>
        <taxon>Candidatus Macondimonas</taxon>
    </lineage>
</organism>
<accession>A0A4Z0F5H9</accession>
<keyword evidence="3" id="KW-1185">Reference proteome</keyword>
<dbReference type="AlphaFoldDB" id="A0A4Z0F5H9"/>
<dbReference type="EMBL" id="SRIO01000021">
    <property type="protein sequence ID" value="TFZ81515.1"/>
    <property type="molecule type" value="Genomic_DNA"/>
</dbReference>
<name>A0A4Z0F5H9_9GAMM</name>
<evidence type="ECO:0000256" key="1">
    <source>
        <dbReference type="SAM" id="SignalP"/>
    </source>
</evidence>
<protein>
    <recommendedName>
        <fullName evidence="4">DUF2147 domain-containing protein</fullName>
    </recommendedName>
</protein>
<feature type="signal peptide" evidence="1">
    <location>
        <begin position="1"/>
        <end position="21"/>
    </location>
</feature>